<dbReference type="Gene3D" id="3.90.1150.10">
    <property type="entry name" value="Aspartate Aminotransferase, domain 1"/>
    <property type="match status" value="1"/>
</dbReference>
<dbReference type="EMBL" id="LN515531">
    <property type="protein sequence ID" value="CEA14364.1"/>
    <property type="molecule type" value="Genomic_DNA"/>
</dbReference>
<gene>
    <name evidence="12" type="primary">iscS1</name>
    <name evidence="9" type="synonym">iscS</name>
    <name evidence="12" type="ORF">DSM1535_2040</name>
</gene>
<dbReference type="FunFam" id="3.40.640.10:FF:000003">
    <property type="entry name" value="Cysteine desulfurase IscS"/>
    <property type="match status" value="1"/>
</dbReference>
<dbReference type="InterPro" id="IPR015421">
    <property type="entry name" value="PyrdxlP-dep_Trfase_major"/>
</dbReference>
<comment type="cofactor">
    <cofactor evidence="1 9 10">
        <name>pyridoxal 5'-phosphate</name>
        <dbReference type="ChEBI" id="CHEBI:597326"/>
    </cofactor>
</comment>
<dbReference type="GO" id="GO:1990221">
    <property type="term" value="C:L-cysteine desulfurase complex"/>
    <property type="evidence" value="ECO:0007669"/>
    <property type="project" value="UniProtKB-ARBA"/>
</dbReference>
<evidence type="ECO:0000259" key="11">
    <source>
        <dbReference type="Pfam" id="PF00266"/>
    </source>
</evidence>
<keyword evidence="6 9" id="KW-0663">Pyridoxal phosphate</keyword>
<evidence type="ECO:0000256" key="8">
    <source>
        <dbReference type="ARBA" id="ARBA00023014"/>
    </source>
</evidence>
<keyword evidence="5 9" id="KW-0479">Metal-binding</keyword>
<dbReference type="InterPro" id="IPR016454">
    <property type="entry name" value="Cysteine_dSase"/>
</dbReference>
<evidence type="ECO:0000256" key="2">
    <source>
        <dbReference type="ARBA" id="ARBA00006490"/>
    </source>
</evidence>
<feature type="binding site" evidence="9">
    <location>
        <position position="177"/>
    </location>
    <ligand>
        <name>pyridoxal 5'-phosphate</name>
        <dbReference type="ChEBI" id="CHEBI:597326"/>
    </ligand>
</feature>
<dbReference type="RefSeq" id="WP_048073408.1">
    <property type="nucleotide sequence ID" value="NZ_CALCVY010000144.1"/>
</dbReference>
<proteinExistence type="inferred from homology"/>
<comment type="function">
    <text evidence="9">Master enzyme that delivers sulfur to a number of partners involved in Fe-S cluster assembly, tRNA modification or cofactor biosynthesis. Catalyzes the removal of elemental sulfur atoms from cysteine to produce alanine. Functions as a sulfur delivery protein for Fe-S cluster synthesis onto IscU, an Fe-S scaffold assembly protein, as well as other S acceptor proteins.</text>
</comment>
<dbReference type="GO" id="GO:0030170">
    <property type="term" value="F:pyridoxal phosphate binding"/>
    <property type="evidence" value="ECO:0007669"/>
    <property type="project" value="UniProtKB-UniRule"/>
</dbReference>
<dbReference type="InterPro" id="IPR015422">
    <property type="entry name" value="PyrdxlP-dep_Trfase_small"/>
</dbReference>
<dbReference type="EC" id="2.8.1.7" evidence="9"/>
<name>A0A090I4V7_METFO</name>
<dbReference type="InterPro" id="IPR015424">
    <property type="entry name" value="PyrdxlP-dep_Trfase"/>
</dbReference>
<dbReference type="PANTHER" id="PTHR11601:SF34">
    <property type="entry name" value="CYSTEINE DESULFURASE"/>
    <property type="match status" value="1"/>
</dbReference>
<reference evidence="12" key="1">
    <citation type="submission" date="2014-08" db="EMBL/GenBank/DDBJ databases">
        <authorList>
            <person name="Wibberg D."/>
        </authorList>
    </citation>
    <scope>NUCLEOTIDE SEQUENCE</scope>
</reference>
<comment type="subcellular location">
    <subcellularLocation>
        <location evidence="9">Cytoplasm</location>
    </subcellularLocation>
</comment>
<dbReference type="PROSITE" id="PS00595">
    <property type="entry name" value="AA_TRANSFER_CLASS_5"/>
    <property type="match status" value="1"/>
</dbReference>
<comment type="similarity">
    <text evidence="2 9">Belongs to the class-V pyridoxal-phosphate-dependent aminotransferase family. NifS/IscS subfamily.</text>
</comment>
<keyword evidence="8 9" id="KW-0411">Iron-sulfur</keyword>
<dbReference type="PATRIC" id="fig|2162.9.peg.2103"/>
<feature type="domain" description="Aminotransferase class V" evidence="11">
    <location>
        <begin position="3"/>
        <end position="363"/>
    </location>
</feature>
<dbReference type="InterPro" id="IPR000192">
    <property type="entry name" value="Aminotrans_V_dom"/>
</dbReference>
<sequence length="389" mass="42117">MSYMDHSATSPVNPEVLEAMLPYFTESFGNASTLYALGREARTAMENGRKQVASLIGAKPEEVYFTSGGTESDNIAIKGTASKLKNKGNHIITSDIEHPAVEETCKYLEKNGYQVTYLPVGEEGIVKVSDVEAAITPETILITVMHANNEIGTIQPIKEIGALAREKGIYFHTDAVQSVGKIPVNVGDMNVDMLSISAHKLYGPKGIGALYIRKGVRIDPLLHGGGHERGMRPGTENIPGIVGLGKACQIAEDNLEKNMEYVSSLRDRLIQGVLGNIEQSYLNGHPTKRLPNNANFRFTGIEGESLVLQLDAKEINASTGSACSSKKLEPSHVLMAIGLKEVDAHGSLRISLGTENTPQDIDYTIDAIDEVVERLRSMSPLWCATPEDA</sequence>
<comment type="miscellaneous">
    <text evidence="9">In Archaea the pyridoxal phosphate cofactor is not covalently bound to Lys but ligated by other amino acids.</text>
</comment>
<evidence type="ECO:0000256" key="6">
    <source>
        <dbReference type="ARBA" id="ARBA00022898"/>
    </source>
</evidence>
<dbReference type="AlphaFoldDB" id="A0A090I4V7"/>
<dbReference type="SUPFAM" id="SSF53383">
    <property type="entry name" value="PLP-dependent transferases"/>
    <property type="match status" value="1"/>
</dbReference>
<dbReference type="GO" id="GO:0006520">
    <property type="term" value="P:amino acid metabolic process"/>
    <property type="evidence" value="ECO:0007669"/>
    <property type="project" value="InterPro"/>
</dbReference>
<protein>
    <recommendedName>
        <fullName evidence="9">Cysteine desulfurase IscS</fullName>
        <ecNumber evidence="9">2.8.1.7</ecNumber>
    </recommendedName>
</protein>
<feature type="binding site" evidence="9">
    <location>
        <position position="235"/>
    </location>
    <ligand>
        <name>pyridoxal 5'-phosphate</name>
        <dbReference type="ChEBI" id="CHEBI:597326"/>
    </ligand>
</feature>
<dbReference type="Pfam" id="PF00266">
    <property type="entry name" value="Aminotran_5"/>
    <property type="match status" value="1"/>
</dbReference>
<comment type="subunit">
    <text evidence="9">Homodimer. Forms a heterotetramer with IscU, interacts with other sulfur acceptors.</text>
</comment>
<dbReference type="GO" id="GO:0046872">
    <property type="term" value="F:metal ion binding"/>
    <property type="evidence" value="ECO:0007669"/>
    <property type="project" value="UniProtKB-KW"/>
</dbReference>
<feature type="binding site" description="via persulfide group" evidence="9">
    <location>
        <position position="323"/>
    </location>
    <ligand>
        <name>[2Fe-2S] cluster</name>
        <dbReference type="ChEBI" id="CHEBI:190135"/>
        <note>ligand shared with IscU</note>
    </ligand>
</feature>
<keyword evidence="4 9" id="KW-0808">Transferase</keyword>
<evidence type="ECO:0000256" key="5">
    <source>
        <dbReference type="ARBA" id="ARBA00022723"/>
    </source>
</evidence>
<accession>A0A090I4V7</accession>
<dbReference type="PIRSF" id="PIRSF005572">
    <property type="entry name" value="NifS"/>
    <property type="match status" value="1"/>
</dbReference>
<dbReference type="InterPro" id="IPR010240">
    <property type="entry name" value="Cys_deSase_IscS"/>
</dbReference>
<dbReference type="UniPathway" id="UPA00266"/>
<keyword evidence="7 9" id="KW-0408">Iron</keyword>
<feature type="binding site" evidence="9">
    <location>
        <begin position="197"/>
        <end position="199"/>
    </location>
    <ligand>
        <name>pyridoxal 5'-phosphate</name>
        <dbReference type="ChEBI" id="CHEBI:597326"/>
    </ligand>
</feature>
<evidence type="ECO:0000313" key="12">
    <source>
        <dbReference type="EMBL" id="CEA14364.1"/>
    </source>
</evidence>
<dbReference type="GO" id="GO:0051537">
    <property type="term" value="F:2 iron, 2 sulfur cluster binding"/>
    <property type="evidence" value="ECO:0007669"/>
    <property type="project" value="UniProtKB-UniRule"/>
</dbReference>
<dbReference type="HAMAP" id="MF_00331">
    <property type="entry name" value="Cys_desulf_IscS"/>
    <property type="match status" value="1"/>
</dbReference>
<comment type="catalytic activity">
    <reaction evidence="9">
        <text>(sulfur carrier)-H + L-cysteine = (sulfur carrier)-SH + L-alanine</text>
        <dbReference type="Rhea" id="RHEA:43892"/>
        <dbReference type="Rhea" id="RHEA-COMP:14737"/>
        <dbReference type="Rhea" id="RHEA-COMP:14739"/>
        <dbReference type="ChEBI" id="CHEBI:29917"/>
        <dbReference type="ChEBI" id="CHEBI:35235"/>
        <dbReference type="ChEBI" id="CHEBI:57972"/>
        <dbReference type="ChEBI" id="CHEBI:64428"/>
        <dbReference type="EC" id="2.8.1.7"/>
    </reaction>
</comment>
<feature type="binding site" evidence="9">
    <location>
        <position position="149"/>
    </location>
    <ligand>
        <name>pyridoxal 5'-phosphate</name>
        <dbReference type="ChEBI" id="CHEBI:597326"/>
    </ligand>
</feature>
<dbReference type="KEGG" id="mfi:DSM1535_2040"/>
<feature type="binding site" evidence="9">
    <location>
        <begin position="69"/>
        <end position="70"/>
    </location>
    <ligand>
        <name>pyridoxal 5'-phosphate</name>
        <dbReference type="ChEBI" id="CHEBI:597326"/>
    </ligand>
</feature>
<evidence type="ECO:0000256" key="3">
    <source>
        <dbReference type="ARBA" id="ARBA00022490"/>
    </source>
</evidence>
<dbReference type="NCBIfam" id="TIGR03402">
    <property type="entry name" value="FeS_nifS"/>
    <property type="match status" value="1"/>
</dbReference>
<organism evidence="12">
    <name type="scientific">Methanobacterium formicicum</name>
    <dbReference type="NCBI Taxonomy" id="2162"/>
    <lineage>
        <taxon>Archaea</taxon>
        <taxon>Methanobacteriati</taxon>
        <taxon>Methanobacteriota</taxon>
        <taxon>Methanomada group</taxon>
        <taxon>Methanobacteria</taxon>
        <taxon>Methanobacteriales</taxon>
        <taxon>Methanobacteriaceae</taxon>
        <taxon>Methanobacterium</taxon>
    </lineage>
</organism>
<keyword evidence="9" id="KW-0001">2Fe-2S</keyword>
<keyword evidence="3 9" id="KW-0963">Cytoplasm</keyword>
<dbReference type="InterPro" id="IPR020578">
    <property type="entry name" value="Aminotrans_V_PyrdxlP_BS"/>
</dbReference>
<evidence type="ECO:0000256" key="7">
    <source>
        <dbReference type="ARBA" id="ARBA00023004"/>
    </source>
</evidence>
<dbReference type="InterPro" id="IPR017772">
    <property type="entry name" value="Cys_deSase_NifS_bac/arc"/>
</dbReference>
<evidence type="ECO:0000256" key="1">
    <source>
        <dbReference type="ARBA" id="ARBA00001933"/>
    </source>
</evidence>
<feature type="active site" description="Cysteine persulfide intermediate" evidence="9">
    <location>
        <position position="323"/>
    </location>
</feature>
<comment type="pathway">
    <text evidence="9">Cofactor biosynthesis; iron-sulfur cluster biosynthesis.</text>
</comment>
<evidence type="ECO:0000256" key="4">
    <source>
        <dbReference type="ARBA" id="ARBA00022679"/>
    </source>
</evidence>
<dbReference type="GO" id="GO:0044571">
    <property type="term" value="P:[2Fe-2S] cluster assembly"/>
    <property type="evidence" value="ECO:0007669"/>
    <property type="project" value="UniProtKB-UniRule"/>
</dbReference>
<evidence type="ECO:0000256" key="9">
    <source>
        <dbReference type="HAMAP-Rule" id="MF_00331"/>
    </source>
</evidence>
<dbReference type="Gene3D" id="3.40.640.10">
    <property type="entry name" value="Type I PLP-dependent aspartate aminotransferase-like (Major domain)"/>
    <property type="match status" value="1"/>
</dbReference>
<evidence type="ECO:0000256" key="10">
    <source>
        <dbReference type="RuleBase" id="RU004504"/>
    </source>
</evidence>
<dbReference type="GO" id="GO:0031071">
    <property type="term" value="F:cysteine desulfurase activity"/>
    <property type="evidence" value="ECO:0007669"/>
    <property type="project" value="UniProtKB-UniRule"/>
</dbReference>
<dbReference type="PANTHER" id="PTHR11601">
    <property type="entry name" value="CYSTEINE DESULFURYLASE FAMILY MEMBER"/>
    <property type="match status" value="1"/>
</dbReference>
<dbReference type="NCBIfam" id="NF002806">
    <property type="entry name" value="PRK02948.1"/>
    <property type="match status" value="1"/>
</dbReference>